<dbReference type="OrthoDB" id="30826at2759"/>
<keyword evidence="4" id="KW-0227">DNA damage</keyword>
<dbReference type="Pfam" id="PF08785">
    <property type="entry name" value="Ku_PK_bind"/>
    <property type="match status" value="1"/>
</dbReference>
<dbReference type="KEGG" id="pmac:106713157"/>
<protein>
    <submittedName>
        <fullName evidence="14">X-ray repair cross-complementing protein 5</fullName>
    </submittedName>
</protein>
<name>A0A194R6E2_PAPMA</name>
<evidence type="ECO:0000256" key="6">
    <source>
        <dbReference type="ARBA" id="ARBA00022806"/>
    </source>
</evidence>
<proteinExistence type="inferred from homology"/>
<comment type="similarity">
    <text evidence="2">Belongs to the ku80 family.</text>
</comment>
<evidence type="ECO:0000256" key="9">
    <source>
        <dbReference type="ARBA" id="ARBA00023172"/>
    </source>
</evidence>
<organism evidence="14 15">
    <name type="scientific">Papilio machaon</name>
    <name type="common">Old World swallowtail butterfly</name>
    <dbReference type="NCBI Taxonomy" id="76193"/>
    <lineage>
        <taxon>Eukaryota</taxon>
        <taxon>Metazoa</taxon>
        <taxon>Ecdysozoa</taxon>
        <taxon>Arthropoda</taxon>
        <taxon>Hexapoda</taxon>
        <taxon>Insecta</taxon>
        <taxon>Pterygota</taxon>
        <taxon>Neoptera</taxon>
        <taxon>Endopterygota</taxon>
        <taxon>Lepidoptera</taxon>
        <taxon>Glossata</taxon>
        <taxon>Ditrysia</taxon>
        <taxon>Papilionoidea</taxon>
        <taxon>Papilionidae</taxon>
        <taxon>Papilioninae</taxon>
        <taxon>Papilio</taxon>
    </lineage>
</organism>
<comment type="subcellular location">
    <subcellularLocation>
        <location evidence="1">Nucleus</location>
    </subcellularLocation>
</comment>
<dbReference type="SUPFAM" id="SSF100939">
    <property type="entry name" value="SPOC domain-like"/>
    <property type="match status" value="1"/>
</dbReference>
<keyword evidence="10" id="KW-0234">DNA repair</keyword>
<evidence type="ECO:0000313" key="14">
    <source>
        <dbReference type="EMBL" id="KPJ12810.1"/>
    </source>
</evidence>
<dbReference type="InterPro" id="IPR005161">
    <property type="entry name" value="Ku_N"/>
</dbReference>
<dbReference type="Gene3D" id="3.40.50.410">
    <property type="entry name" value="von Willebrand factor, type A domain"/>
    <property type="match status" value="1"/>
</dbReference>
<dbReference type="InterPro" id="IPR016194">
    <property type="entry name" value="SPOC-like_C_dom_sf"/>
</dbReference>
<dbReference type="FunCoup" id="A0A194R6E2">
    <property type="interactions" value="1288"/>
</dbReference>
<dbReference type="GO" id="GO:0003684">
    <property type="term" value="F:damaged DNA binding"/>
    <property type="evidence" value="ECO:0007669"/>
    <property type="project" value="InterPro"/>
</dbReference>
<dbReference type="SMART" id="SM00559">
    <property type="entry name" value="Ku78"/>
    <property type="match status" value="1"/>
</dbReference>
<dbReference type="Gene3D" id="1.25.40.240">
    <property type="entry name" value="Ku, C-terminal domain"/>
    <property type="match status" value="1"/>
</dbReference>
<evidence type="ECO:0000256" key="7">
    <source>
        <dbReference type="ARBA" id="ARBA00022840"/>
    </source>
</evidence>
<accession>A0A194R6E2</accession>
<evidence type="ECO:0000256" key="1">
    <source>
        <dbReference type="ARBA" id="ARBA00004123"/>
    </source>
</evidence>
<dbReference type="GO" id="GO:0042162">
    <property type="term" value="F:telomeric DNA binding"/>
    <property type="evidence" value="ECO:0007669"/>
    <property type="project" value="InterPro"/>
</dbReference>
<feature type="region of interest" description="Disordered" evidence="12">
    <location>
        <begin position="518"/>
        <end position="537"/>
    </location>
</feature>
<dbReference type="AlphaFoldDB" id="A0A194R6E2"/>
<evidence type="ECO:0000256" key="2">
    <source>
        <dbReference type="ARBA" id="ARBA00007726"/>
    </source>
</evidence>
<dbReference type="Pfam" id="PF03731">
    <property type="entry name" value="Ku_N"/>
    <property type="match status" value="1"/>
</dbReference>
<keyword evidence="11" id="KW-0539">Nucleus</keyword>
<dbReference type="EMBL" id="KQ460685">
    <property type="protein sequence ID" value="KPJ12810.1"/>
    <property type="molecule type" value="Genomic_DNA"/>
</dbReference>
<dbReference type="PANTHER" id="PTHR12604">
    <property type="entry name" value="KU AUTOANTIGEN DNA HELICASE"/>
    <property type="match status" value="1"/>
</dbReference>
<reference evidence="14 15" key="1">
    <citation type="journal article" date="2015" name="Nat. Commun.">
        <title>Outbred genome sequencing and CRISPR/Cas9 gene editing in butterflies.</title>
        <authorList>
            <person name="Li X."/>
            <person name="Fan D."/>
            <person name="Zhang W."/>
            <person name="Liu G."/>
            <person name="Zhang L."/>
            <person name="Zhao L."/>
            <person name="Fang X."/>
            <person name="Chen L."/>
            <person name="Dong Y."/>
            <person name="Chen Y."/>
            <person name="Ding Y."/>
            <person name="Zhao R."/>
            <person name="Feng M."/>
            <person name="Zhu Y."/>
            <person name="Feng Y."/>
            <person name="Jiang X."/>
            <person name="Zhu D."/>
            <person name="Xiang H."/>
            <person name="Feng X."/>
            <person name="Li S."/>
            <person name="Wang J."/>
            <person name="Zhang G."/>
            <person name="Kronforst M.R."/>
            <person name="Wang W."/>
        </authorList>
    </citation>
    <scope>NUCLEOTIDE SEQUENCE [LARGE SCALE GENOMIC DNA]</scope>
    <source>
        <strain evidence="14">Ya'a_city_454_Pm</strain>
        <tissue evidence="14">Whole body</tissue>
    </source>
</reference>
<dbReference type="STRING" id="76193.A0A194R6E2"/>
<feature type="domain" description="Ku" evidence="13">
    <location>
        <begin position="275"/>
        <end position="414"/>
    </location>
</feature>
<dbReference type="GO" id="GO:0006310">
    <property type="term" value="P:DNA recombination"/>
    <property type="evidence" value="ECO:0007669"/>
    <property type="project" value="UniProtKB-KW"/>
</dbReference>
<keyword evidence="7" id="KW-0067">ATP-binding</keyword>
<evidence type="ECO:0000256" key="5">
    <source>
        <dbReference type="ARBA" id="ARBA00022801"/>
    </source>
</evidence>
<dbReference type="GO" id="GO:0004386">
    <property type="term" value="F:helicase activity"/>
    <property type="evidence" value="ECO:0007669"/>
    <property type="project" value="UniProtKB-KW"/>
</dbReference>
<dbReference type="CDD" id="cd00873">
    <property type="entry name" value="KU80"/>
    <property type="match status" value="1"/>
</dbReference>
<dbReference type="InParanoid" id="A0A194R6E2"/>
<evidence type="ECO:0000313" key="15">
    <source>
        <dbReference type="Proteomes" id="UP000053240"/>
    </source>
</evidence>
<keyword evidence="3" id="KW-0547">Nucleotide-binding</keyword>
<dbReference type="GO" id="GO:0003690">
    <property type="term" value="F:double-stranded DNA binding"/>
    <property type="evidence" value="ECO:0007669"/>
    <property type="project" value="TreeGrafter"/>
</dbReference>
<dbReference type="InterPro" id="IPR006164">
    <property type="entry name" value="DNA_bd_Ku70/Ku80"/>
</dbReference>
<keyword evidence="8" id="KW-0238">DNA-binding</keyword>
<dbReference type="GO" id="GO:0006303">
    <property type="term" value="P:double-strand break repair via nonhomologous end joining"/>
    <property type="evidence" value="ECO:0007669"/>
    <property type="project" value="InterPro"/>
</dbReference>
<evidence type="ECO:0000256" key="11">
    <source>
        <dbReference type="ARBA" id="ARBA00023242"/>
    </source>
</evidence>
<dbReference type="InterPro" id="IPR024193">
    <property type="entry name" value="Ku80"/>
</dbReference>
<gene>
    <name evidence="14" type="ORF">RR48_10440</name>
</gene>
<dbReference type="PANTHER" id="PTHR12604:SF4">
    <property type="entry name" value="X-RAY REPAIR CROSS-COMPLEMENTING PROTEIN 5"/>
    <property type="match status" value="1"/>
</dbReference>
<dbReference type="InterPro" id="IPR014893">
    <property type="entry name" value="Ku_PK_bind"/>
</dbReference>
<keyword evidence="5" id="KW-0378">Hydrolase</keyword>
<evidence type="ECO:0000259" key="13">
    <source>
        <dbReference type="SMART" id="SM00559"/>
    </source>
</evidence>
<dbReference type="InterPro" id="IPR036494">
    <property type="entry name" value="Ku_C_sf"/>
</dbReference>
<evidence type="ECO:0000256" key="4">
    <source>
        <dbReference type="ARBA" id="ARBA00022763"/>
    </source>
</evidence>
<keyword evidence="15" id="KW-1185">Reference proteome</keyword>
<keyword evidence="9" id="KW-0233">DNA recombination</keyword>
<evidence type="ECO:0000256" key="10">
    <source>
        <dbReference type="ARBA" id="ARBA00023204"/>
    </source>
</evidence>
<dbReference type="InterPro" id="IPR036465">
    <property type="entry name" value="vWFA_dom_sf"/>
</dbReference>
<sequence length="701" mass="79912">MSQKVDQATIIILDIGKNTSSDDKSKNNFFENAINCTKRIIERKIMSQGKDLVGILLLGSKKTKNNLAEQCPGDFKRIELFIDLETPSWKMIRDLPTAPTIAKGDWFDALIVAADYFKNCFSGYKTQNRRILLMTNFESTSKVDESQFEQVLNGFKEEDFQVDVIGYDIYSDTYKNNDVHFIRRLVDGTNGVSALFDDTMRYLVFHKKRHVNPMPWNVDLCIGPNIKIPVSSYIRIKDEHVVKSWTKAVRDPVTGSASVTEAATKKTLYLNPENKDVVKSPELIKGFHYGQELIPFLDVDKTLIYNSGPKSLTVYGFTDAKRVQWQNLNGDGLSYIFGRKGDKKAQEAVRTLVECLIDSNLVGIVRRVYNNGNAPRMYVLMPVIDPNDYVCLSMAGICFKEEIKYMAFPQIEKVTCNKEQVDAFKDLIKAMDLTNAYNDDYDDNEAFPVAETISPSIQYVLDCIAFRAMNPGKPLPPPRKDIMMLFSVPELIEKNSIDIIDKLKTLFVLKKVEIKKRNKKQDVSSNDDGMDSSSKMNESIVNDLPKVDLPISSKSDKIKNIGTVDPINDYKALKDLGKPMKEIVSEMTNAIECLFHSNLDGHCSRALDAMKFLRTESILGDPSDYNNWLRNFKIELHNRNKDNIIELIKEKQLNYIIKDENSLSKYDSNDCDESQFYEMDTAPNITETDISTEVNDFFNDM</sequence>
<dbReference type="Gene3D" id="1.10.1600.10">
    <property type="match status" value="1"/>
</dbReference>
<dbReference type="Gene3D" id="2.40.290.10">
    <property type="match status" value="1"/>
</dbReference>
<evidence type="ECO:0000256" key="3">
    <source>
        <dbReference type="ARBA" id="ARBA00022741"/>
    </source>
</evidence>
<dbReference type="Pfam" id="PF02735">
    <property type="entry name" value="Ku"/>
    <property type="match status" value="1"/>
</dbReference>
<dbReference type="GO" id="GO:0043564">
    <property type="term" value="C:Ku70:Ku80 complex"/>
    <property type="evidence" value="ECO:0007669"/>
    <property type="project" value="InterPro"/>
</dbReference>
<evidence type="ECO:0000256" key="8">
    <source>
        <dbReference type="ARBA" id="ARBA00023125"/>
    </source>
</evidence>
<dbReference type="SUPFAM" id="SSF101420">
    <property type="entry name" value="C-terminal domain of Ku80"/>
    <property type="match status" value="1"/>
</dbReference>
<dbReference type="GO" id="GO:0016787">
    <property type="term" value="F:hydrolase activity"/>
    <property type="evidence" value="ECO:0007669"/>
    <property type="project" value="UniProtKB-KW"/>
</dbReference>
<dbReference type="Proteomes" id="UP000053240">
    <property type="component" value="Unassembled WGS sequence"/>
</dbReference>
<keyword evidence="6" id="KW-0347">Helicase</keyword>
<dbReference type="GO" id="GO:0005524">
    <property type="term" value="F:ATP binding"/>
    <property type="evidence" value="ECO:0007669"/>
    <property type="project" value="UniProtKB-KW"/>
</dbReference>
<dbReference type="GO" id="GO:0000723">
    <property type="term" value="P:telomere maintenance"/>
    <property type="evidence" value="ECO:0007669"/>
    <property type="project" value="InterPro"/>
</dbReference>
<dbReference type="SUPFAM" id="SSF53300">
    <property type="entry name" value="vWA-like"/>
    <property type="match status" value="1"/>
</dbReference>
<evidence type="ECO:0000256" key="12">
    <source>
        <dbReference type="SAM" id="MobiDB-lite"/>
    </source>
</evidence>
<feature type="compositionally biased region" description="Polar residues" evidence="12">
    <location>
        <begin position="523"/>
        <end position="537"/>
    </location>
</feature>